<evidence type="ECO:0000313" key="2">
    <source>
        <dbReference type="EMBL" id="RSU15140.1"/>
    </source>
</evidence>
<feature type="transmembrane region" description="Helical" evidence="1">
    <location>
        <begin position="21"/>
        <end position="41"/>
    </location>
</feature>
<dbReference type="RefSeq" id="WP_126806767.1">
    <property type="nucleotide sequence ID" value="NZ_NGKA01000002.1"/>
</dbReference>
<dbReference type="Proteomes" id="UP000287605">
    <property type="component" value="Unassembled WGS sequence"/>
</dbReference>
<sequence length="222" mass="25863">MKSEDEELEKQVDKSNEKRKFWTLLVLLFGIALVMIGAHMWHFNQGVFRGDKVAGVPDGQVLPVIKTEEPFETLFDLSGGIKFNGNCEKLSVYLDYYEKDQRKKHQELLVTSFSDKSECNGWLVWGVVSNKKKVEETLKINFFDTKGITRYGEDFDFSGLKLDWSVNARNFFEEDFQVEYPYILSLWNSEGTVSELPNTKDYFGSDYLKKTKQTAYLYVIFE</sequence>
<keyword evidence="3" id="KW-1185">Reference proteome</keyword>
<comment type="caution">
    <text evidence="2">The sequence shown here is derived from an EMBL/GenBank/DDBJ whole genome shotgun (WGS) entry which is preliminary data.</text>
</comment>
<evidence type="ECO:0000256" key="1">
    <source>
        <dbReference type="SAM" id="Phobius"/>
    </source>
</evidence>
<keyword evidence="1" id="KW-1133">Transmembrane helix</keyword>
<keyword evidence="1" id="KW-0472">Membrane</keyword>
<evidence type="ECO:0000313" key="3">
    <source>
        <dbReference type="Proteomes" id="UP000287605"/>
    </source>
</evidence>
<dbReference type="AlphaFoldDB" id="A0A430B473"/>
<dbReference type="EMBL" id="NGKA01000002">
    <property type="protein sequence ID" value="RSU15140.1"/>
    <property type="molecule type" value="Genomic_DNA"/>
</dbReference>
<protein>
    <submittedName>
        <fullName evidence="2">Uncharacterized protein</fullName>
    </submittedName>
</protein>
<name>A0A430B473_9ENTE</name>
<reference evidence="2 3" key="1">
    <citation type="submission" date="2017-05" db="EMBL/GenBank/DDBJ databases">
        <title>Vagococcus spp. assemblies.</title>
        <authorList>
            <person name="Gulvik C.A."/>
        </authorList>
    </citation>
    <scope>NUCLEOTIDE SEQUENCE [LARGE SCALE GENOMIC DNA]</scope>
    <source>
        <strain evidence="2 3">CCUG 51432</strain>
    </source>
</reference>
<dbReference type="OrthoDB" id="2361332at2"/>
<organism evidence="2 3">
    <name type="scientific">Vagococcus elongatus</name>
    <dbReference type="NCBI Taxonomy" id="180344"/>
    <lineage>
        <taxon>Bacteria</taxon>
        <taxon>Bacillati</taxon>
        <taxon>Bacillota</taxon>
        <taxon>Bacilli</taxon>
        <taxon>Lactobacillales</taxon>
        <taxon>Enterococcaceae</taxon>
        <taxon>Vagococcus</taxon>
    </lineage>
</organism>
<keyword evidence="1" id="KW-0812">Transmembrane</keyword>
<accession>A0A430B473</accession>
<gene>
    <name evidence="2" type="ORF">CBF29_02065</name>
</gene>
<proteinExistence type="predicted"/>